<proteinExistence type="predicted"/>
<dbReference type="Pfam" id="PF00561">
    <property type="entry name" value="Abhydrolase_1"/>
    <property type="match status" value="1"/>
</dbReference>
<comment type="caution">
    <text evidence="3">The sequence shown here is derived from an EMBL/GenBank/DDBJ whole genome shotgun (WGS) entry which is preliminary data.</text>
</comment>
<reference evidence="4" key="1">
    <citation type="journal article" date="2019" name="Int. J. Syst. Evol. Microbiol.">
        <title>The Global Catalogue of Microorganisms (GCM) 10K type strain sequencing project: providing services to taxonomists for standard genome sequencing and annotation.</title>
        <authorList>
            <consortium name="The Broad Institute Genomics Platform"/>
            <consortium name="The Broad Institute Genome Sequencing Center for Infectious Disease"/>
            <person name="Wu L."/>
            <person name="Ma J."/>
        </authorList>
    </citation>
    <scope>NUCLEOTIDE SEQUENCE [LARGE SCALE GENOMIC DNA]</scope>
    <source>
        <strain evidence="4">JCM 17687</strain>
    </source>
</reference>
<accession>A0ABP9J4E3</accession>
<dbReference type="Proteomes" id="UP001500427">
    <property type="component" value="Unassembled WGS sequence"/>
</dbReference>
<evidence type="ECO:0000256" key="1">
    <source>
        <dbReference type="ARBA" id="ARBA00022801"/>
    </source>
</evidence>
<dbReference type="PRINTS" id="PR00111">
    <property type="entry name" value="ABHYDROLASE"/>
</dbReference>
<dbReference type="InterPro" id="IPR000639">
    <property type="entry name" value="Epox_hydrolase-like"/>
</dbReference>
<dbReference type="GO" id="GO:0016787">
    <property type="term" value="F:hydrolase activity"/>
    <property type="evidence" value="ECO:0007669"/>
    <property type="project" value="UniProtKB-KW"/>
</dbReference>
<evidence type="ECO:0000313" key="3">
    <source>
        <dbReference type="EMBL" id="GAA5019877.1"/>
    </source>
</evidence>
<keyword evidence="1 3" id="KW-0378">Hydrolase</keyword>
<gene>
    <name evidence="3" type="ORF">GCM10023258_07920</name>
</gene>
<sequence length="287" mass="31712">MPADDDRIATFTRDGLHFEVTDAGPADGEVVVLLHGFPTDRTGWDRVAERLHAAGLRTLAPDQRGYSPAARPAGRDAYRLEELVADVLALVDATGRERVHLVGHDWGGALAWLVAANHPDRIASLTVLSTPHPAAMSRAWRRGLEQKRKSWYMAAFQVPWVPERVVAATFTTLMARSGLPDPERSRYAARLAHADALTGPINWYRAAGRSHVGAHRVEVPTTYVWGSRDAFLGRTAAELTREHVGADYAFVELDAGHWLPETRDAEVATAVLDRVHPNPHTRRHPHP</sequence>
<dbReference type="InterPro" id="IPR000073">
    <property type="entry name" value="AB_hydrolase_1"/>
</dbReference>
<keyword evidence="4" id="KW-1185">Reference proteome</keyword>
<evidence type="ECO:0000259" key="2">
    <source>
        <dbReference type="Pfam" id="PF00561"/>
    </source>
</evidence>
<feature type="domain" description="AB hydrolase-1" evidence="2">
    <location>
        <begin position="30"/>
        <end position="262"/>
    </location>
</feature>
<dbReference type="EMBL" id="BAABIW010000006">
    <property type="protein sequence ID" value="GAA5019877.1"/>
    <property type="molecule type" value="Genomic_DNA"/>
</dbReference>
<evidence type="ECO:0000313" key="4">
    <source>
        <dbReference type="Proteomes" id="UP001500427"/>
    </source>
</evidence>
<dbReference type="PANTHER" id="PTHR43329">
    <property type="entry name" value="EPOXIDE HYDROLASE"/>
    <property type="match status" value="1"/>
</dbReference>
<dbReference type="RefSeq" id="WP_345506134.1">
    <property type="nucleotide sequence ID" value="NZ_BAABIW010000006.1"/>
</dbReference>
<dbReference type="PRINTS" id="PR00412">
    <property type="entry name" value="EPOXHYDRLASE"/>
</dbReference>
<organism evidence="3 4">
    <name type="scientific">Terrabacter aeriphilus</name>
    <dbReference type="NCBI Taxonomy" id="515662"/>
    <lineage>
        <taxon>Bacteria</taxon>
        <taxon>Bacillati</taxon>
        <taxon>Actinomycetota</taxon>
        <taxon>Actinomycetes</taxon>
        <taxon>Micrococcales</taxon>
        <taxon>Intrasporangiaceae</taxon>
        <taxon>Terrabacter</taxon>
    </lineage>
</organism>
<protein>
    <submittedName>
        <fullName evidence="3">Alpha/beta fold hydrolase</fullName>
    </submittedName>
</protein>
<dbReference type="InterPro" id="IPR029058">
    <property type="entry name" value="AB_hydrolase_fold"/>
</dbReference>
<dbReference type="SUPFAM" id="SSF53474">
    <property type="entry name" value="alpha/beta-Hydrolases"/>
    <property type="match status" value="1"/>
</dbReference>
<dbReference type="Gene3D" id="3.40.50.1820">
    <property type="entry name" value="alpha/beta hydrolase"/>
    <property type="match status" value="1"/>
</dbReference>
<name>A0ABP9J4E3_9MICO</name>